<evidence type="ECO:0000313" key="3">
    <source>
        <dbReference type="Proteomes" id="UP001279734"/>
    </source>
</evidence>
<gene>
    <name evidence="2" type="ORF">Nepgr_006770</name>
</gene>
<dbReference type="EMBL" id="BSYO01000005">
    <property type="protein sequence ID" value="GMH04930.1"/>
    <property type="molecule type" value="Genomic_DNA"/>
</dbReference>
<organism evidence="2 3">
    <name type="scientific">Nepenthes gracilis</name>
    <name type="common">Slender pitcher plant</name>
    <dbReference type="NCBI Taxonomy" id="150966"/>
    <lineage>
        <taxon>Eukaryota</taxon>
        <taxon>Viridiplantae</taxon>
        <taxon>Streptophyta</taxon>
        <taxon>Embryophyta</taxon>
        <taxon>Tracheophyta</taxon>
        <taxon>Spermatophyta</taxon>
        <taxon>Magnoliopsida</taxon>
        <taxon>eudicotyledons</taxon>
        <taxon>Gunneridae</taxon>
        <taxon>Pentapetalae</taxon>
        <taxon>Caryophyllales</taxon>
        <taxon>Nepenthaceae</taxon>
        <taxon>Nepenthes</taxon>
    </lineage>
</organism>
<sequence>MLECGRLSNCCAAEFVAGVLILYFCEAERLKMLDHSVCLATVAVYAVFPALDPAVVVVLWCCNGWSSTTCIMVFLLPYKPLNMLNHDCCAEVWKMLCWCWTMGAKP</sequence>
<name>A0AAD3S5R3_NEPGR</name>
<keyword evidence="1" id="KW-1133">Transmembrane helix</keyword>
<accession>A0AAD3S5R3</accession>
<comment type="caution">
    <text evidence="2">The sequence shown here is derived from an EMBL/GenBank/DDBJ whole genome shotgun (WGS) entry which is preliminary data.</text>
</comment>
<dbReference type="Proteomes" id="UP001279734">
    <property type="component" value="Unassembled WGS sequence"/>
</dbReference>
<keyword evidence="3" id="KW-1185">Reference proteome</keyword>
<reference evidence="2" key="1">
    <citation type="submission" date="2023-05" db="EMBL/GenBank/DDBJ databases">
        <title>Nepenthes gracilis genome sequencing.</title>
        <authorList>
            <person name="Fukushima K."/>
        </authorList>
    </citation>
    <scope>NUCLEOTIDE SEQUENCE</scope>
    <source>
        <strain evidence="2">SING2019-196</strain>
    </source>
</reference>
<proteinExistence type="predicted"/>
<evidence type="ECO:0000313" key="2">
    <source>
        <dbReference type="EMBL" id="GMH04930.1"/>
    </source>
</evidence>
<dbReference type="AlphaFoldDB" id="A0AAD3S5R3"/>
<feature type="transmembrane region" description="Helical" evidence="1">
    <location>
        <begin position="6"/>
        <end position="25"/>
    </location>
</feature>
<evidence type="ECO:0000256" key="1">
    <source>
        <dbReference type="SAM" id="Phobius"/>
    </source>
</evidence>
<protein>
    <submittedName>
        <fullName evidence="2">Uncharacterized protein</fullName>
    </submittedName>
</protein>
<feature type="transmembrane region" description="Helical" evidence="1">
    <location>
        <begin position="32"/>
        <end position="51"/>
    </location>
</feature>
<keyword evidence="1" id="KW-0472">Membrane</keyword>
<keyword evidence="1" id="KW-0812">Transmembrane</keyword>